<keyword evidence="1" id="KW-0548">Nucleotidyltransferase</keyword>
<reference evidence="1 2" key="2">
    <citation type="submission" date="2010-03" db="EMBL/GenBank/DDBJ databases">
        <authorList>
            <person name="Pajon A."/>
        </authorList>
    </citation>
    <scope>NUCLEOTIDE SEQUENCE [LARGE SCALE GENOMIC DNA]</scope>
    <source>
        <strain evidence="1 2">SGP1</strain>
    </source>
</reference>
<keyword evidence="2" id="KW-1185">Reference proteome</keyword>
<keyword evidence="1" id="KW-0808">Transferase</keyword>
<dbReference type="GO" id="GO:0000166">
    <property type="term" value="F:nucleotide binding"/>
    <property type="evidence" value="ECO:0007669"/>
    <property type="project" value="InterPro"/>
</dbReference>
<dbReference type="GO" id="GO:0043752">
    <property type="term" value="F:adenosylcobinamide kinase activity"/>
    <property type="evidence" value="ECO:0007669"/>
    <property type="project" value="InterPro"/>
</dbReference>
<dbReference type="GO" id="GO:0009236">
    <property type="term" value="P:cobalamin biosynthetic process"/>
    <property type="evidence" value="ECO:0007669"/>
    <property type="project" value="InterPro"/>
</dbReference>
<dbReference type="InterPro" id="IPR027417">
    <property type="entry name" value="P-loop_NTPase"/>
</dbReference>
<dbReference type="EMBL" id="FP929056">
    <property type="protein sequence ID" value="CBL28915.1"/>
    <property type="molecule type" value="Genomic_DNA"/>
</dbReference>
<name>A0AB94IYV2_9BACT</name>
<evidence type="ECO:0000313" key="1">
    <source>
        <dbReference type="EMBL" id="CBL28915.1"/>
    </source>
</evidence>
<evidence type="ECO:0000313" key="2">
    <source>
        <dbReference type="Proteomes" id="UP000008957"/>
    </source>
</evidence>
<organism evidence="1 2">
    <name type="scientific">Fretibacterium fastidiosum</name>
    <dbReference type="NCBI Taxonomy" id="651822"/>
    <lineage>
        <taxon>Bacteria</taxon>
        <taxon>Thermotogati</taxon>
        <taxon>Synergistota</taxon>
        <taxon>Synergistia</taxon>
        <taxon>Synergistales</taxon>
        <taxon>Aminobacteriaceae</taxon>
        <taxon>Fretibacterium</taxon>
    </lineage>
</organism>
<reference evidence="2" key="1">
    <citation type="submission" date="2010-03" db="EMBL/GenBank/DDBJ databases">
        <title>The genome sequence of Synergistetes sp. SGP1.</title>
        <authorList>
            <consortium name="metaHIT consortium -- http://www.metahit.eu/"/>
            <person name="Pajon A."/>
            <person name="Turner K."/>
            <person name="Parkhill J."/>
            <person name="Wade W."/>
            <person name="Vartoukian S."/>
        </authorList>
    </citation>
    <scope>NUCLEOTIDE SEQUENCE [LARGE SCALE GENOMIC DNA]</scope>
    <source>
        <strain evidence="2">SGP1</strain>
    </source>
</reference>
<gene>
    <name evidence="1" type="ORF">SY1_22100</name>
</gene>
<dbReference type="SUPFAM" id="SSF52540">
    <property type="entry name" value="P-loop containing nucleoside triphosphate hydrolases"/>
    <property type="match status" value="1"/>
</dbReference>
<dbReference type="GO" id="GO:0016779">
    <property type="term" value="F:nucleotidyltransferase activity"/>
    <property type="evidence" value="ECO:0007669"/>
    <property type="project" value="UniProtKB-KW"/>
</dbReference>
<keyword evidence="1" id="KW-0418">Kinase</keyword>
<protein>
    <submittedName>
        <fullName evidence="1">Adenosyl cobinamide kinase/adenosyl cobinamide phosphate guanylyltransferase</fullName>
    </submittedName>
</protein>
<sequence length="126" mass="13822">MHLILGGRHMGKRTYADSLYGPALSPCDLASADLALLPAADRVLNLQEGVRRLLLAGTDAGEFFRAHLEDLRTCVLIGSEVGSGVVPMDPIERRWRDETGLLYQLLAREAAIVDRVWCGLPLRLKG</sequence>
<proteinExistence type="predicted"/>
<dbReference type="Gene3D" id="3.40.50.300">
    <property type="entry name" value="P-loop containing nucleotide triphosphate hydrolases"/>
    <property type="match status" value="1"/>
</dbReference>
<dbReference type="InterPro" id="IPR003203">
    <property type="entry name" value="CobU/CobP"/>
</dbReference>
<dbReference type="RefSeq" id="WP_015557062.1">
    <property type="nucleotide sequence ID" value="NC_021038.1"/>
</dbReference>
<dbReference type="Pfam" id="PF02283">
    <property type="entry name" value="CobU"/>
    <property type="match status" value="1"/>
</dbReference>
<accession>A0AB94IYV2</accession>
<dbReference type="AlphaFoldDB" id="A0AB94IYV2"/>
<dbReference type="KEGG" id="sbr:SY1_22100"/>
<dbReference type="Proteomes" id="UP000008957">
    <property type="component" value="Chromosome"/>
</dbReference>